<keyword evidence="3" id="KW-1185">Reference proteome</keyword>
<dbReference type="OrthoDB" id="5380370at2759"/>
<feature type="compositionally biased region" description="Basic and acidic residues" evidence="1">
    <location>
        <begin position="393"/>
        <end position="405"/>
    </location>
</feature>
<accession>A0A6A5XK61</accession>
<feature type="compositionally biased region" description="Polar residues" evidence="1">
    <location>
        <begin position="433"/>
        <end position="445"/>
    </location>
</feature>
<dbReference type="EMBL" id="ML978071">
    <property type="protein sequence ID" value="KAF2013140.1"/>
    <property type="molecule type" value="Genomic_DNA"/>
</dbReference>
<sequence>MKAMKAIRERRMERMEWSSREKTTVVSLSHAEFEALPLKIQSKYFSPLERLRIAESAEQQFLFGPTPLHHQSHRRRVRLHHRQRRILRRAPGPHRCCDFDFDFNCNCECGHYTGVSQQASSLYRALPAKLRRQHLSREEQLLLFGTYSSPSQQRALNTFQFDLRSRSSSEEDRSRRPSRSPSPHANINTTQPFGKEEARERQKHQQQKHQNFPRSDAMAPPVSHAGSPPQAHFRRTLSLSSISLPFRHSTSSAPIVVDQSSPFGHSQTRLHQRSVSQTQLLGRRSSHAAAAPVFDPEATHYRDPEARKKLRMFLASPQKFDEAVEFGFPATAGNIVPQPSYQLPPIATDAQHFSRDFQTFLRDDKMSFLDNEEDSDLGEDEEGPGMVANGRSDSPKRTTENHTPDSDGDSLEDFDSPITPSSIGPSFRVHTRGSPSHFSSLDSTDLSPMHLMNGRINREMTLRMTLTRPDLRADEEQLYGWRTPSVAKDDPYALEELHLTDDMTGANGAFAVKPKAQGNLVTRLFKRASKRGGR</sequence>
<organism evidence="2 3">
    <name type="scientific">Aaosphaeria arxii CBS 175.79</name>
    <dbReference type="NCBI Taxonomy" id="1450172"/>
    <lineage>
        <taxon>Eukaryota</taxon>
        <taxon>Fungi</taxon>
        <taxon>Dikarya</taxon>
        <taxon>Ascomycota</taxon>
        <taxon>Pezizomycotina</taxon>
        <taxon>Dothideomycetes</taxon>
        <taxon>Pleosporomycetidae</taxon>
        <taxon>Pleosporales</taxon>
        <taxon>Pleosporales incertae sedis</taxon>
        <taxon>Aaosphaeria</taxon>
    </lineage>
</organism>
<feature type="compositionally biased region" description="Basic and acidic residues" evidence="1">
    <location>
        <begin position="163"/>
        <end position="175"/>
    </location>
</feature>
<protein>
    <submittedName>
        <fullName evidence="2">Uncharacterized protein</fullName>
    </submittedName>
</protein>
<feature type="compositionally biased region" description="Acidic residues" evidence="1">
    <location>
        <begin position="406"/>
        <end position="415"/>
    </location>
</feature>
<name>A0A6A5XK61_9PLEO</name>
<feature type="compositionally biased region" description="Acidic residues" evidence="1">
    <location>
        <begin position="371"/>
        <end position="383"/>
    </location>
</feature>
<dbReference type="AlphaFoldDB" id="A0A6A5XK61"/>
<feature type="region of interest" description="Disordered" evidence="1">
    <location>
        <begin position="371"/>
        <end position="445"/>
    </location>
</feature>
<proteinExistence type="predicted"/>
<gene>
    <name evidence="2" type="ORF">BU24DRAFT_463962</name>
</gene>
<dbReference type="GeneID" id="54289570"/>
<evidence type="ECO:0000313" key="2">
    <source>
        <dbReference type="EMBL" id="KAF2013140.1"/>
    </source>
</evidence>
<dbReference type="Proteomes" id="UP000799778">
    <property type="component" value="Unassembled WGS sequence"/>
</dbReference>
<evidence type="ECO:0000256" key="1">
    <source>
        <dbReference type="SAM" id="MobiDB-lite"/>
    </source>
</evidence>
<feature type="region of interest" description="Disordered" evidence="1">
    <location>
        <begin position="159"/>
        <end position="232"/>
    </location>
</feature>
<reference evidence="2" key="1">
    <citation type="journal article" date="2020" name="Stud. Mycol.">
        <title>101 Dothideomycetes genomes: a test case for predicting lifestyles and emergence of pathogens.</title>
        <authorList>
            <person name="Haridas S."/>
            <person name="Albert R."/>
            <person name="Binder M."/>
            <person name="Bloem J."/>
            <person name="Labutti K."/>
            <person name="Salamov A."/>
            <person name="Andreopoulos B."/>
            <person name="Baker S."/>
            <person name="Barry K."/>
            <person name="Bills G."/>
            <person name="Bluhm B."/>
            <person name="Cannon C."/>
            <person name="Castanera R."/>
            <person name="Culley D."/>
            <person name="Daum C."/>
            <person name="Ezra D."/>
            <person name="Gonzalez J."/>
            <person name="Henrissat B."/>
            <person name="Kuo A."/>
            <person name="Liang C."/>
            <person name="Lipzen A."/>
            <person name="Lutzoni F."/>
            <person name="Magnuson J."/>
            <person name="Mondo S."/>
            <person name="Nolan M."/>
            <person name="Ohm R."/>
            <person name="Pangilinan J."/>
            <person name="Park H.-J."/>
            <person name="Ramirez L."/>
            <person name="Alfaro M."/>
            <person name="Sun H."/>
            <person name="Tritt A."/>
            <person name="Yoshinaga Y."/>
            <person name="Zwiers L.-H."/>
            <person name="Turgeon B."/>
            <person name="Goodwin S."/>
            <person name="Spatafora J."/>
            <person name="Crous P."/>
            <person name="Grigoriev I."/>
        </authorList>
    </citation>
    <scope>NUCLEOTIDE SEQUENCE</scope>
    <source>
        <strain evidence="2">CBS 175.79</strain>
    </source>
</reference>
<dbReference type="RefSeq" id="XP_033381479.1">
    <property type="nucleotide sequence ID" value="XM_033532173.1"/>
</dbReference>
<evidence type="ECO:0000313" key="3">
    <source>
        <dbReference type="Proteomes" id="UP000799778"/>
    </source>
</evidence>